<proteinExistence type="predicted"/>
<gene>
    <name evidence="2" type="ORF">GSOID_T00014655001</name>
    <name evidence="3" type="ORF">GSOID_T00028253001</name>
</gene>
<dbReference type="EMBL" id="FN653072">
    <property type="protein sequence ID" value="CBY19742.1"/>
    <property type="molecule type" value="Genomic_DNA"/>
</dbReference>
<dbReference type="InParanoid" id="E4XLR4"/>
<evidence type="ECO:0000313" key="3">
    <source>
        <dbReference type="EMBL" id="CBY35786.1"/>
    </source>
</evidence>
<sequence length="144" mass="16944">MAQEEYDPQTIMQRFNALPEGNEVSMNTKLRFAQTELEKAAHTQNEMNASIEKFLVKFEKQKEKTEKAKNDARAAKEALATEEAEKMELFSQMQEIVAQMKQQKKDKKKAVKEIQLFISEKFEAMDEQLRSLEKENQRLRQQLE</sequence>
<organism evidence="2">
    <name type="scientific">Oikopleura dioica</name>
    <name type="common">Tunicate</name>
    <dbReference type="NCBI Taxonomy" id="34765"/>
    <lineage>
        <taxon>Eukaryota</taxon>
        <taxon>Metazoa</taxon>
        <taxon>Chordata</taxon>
        <taxon>Tunicata</taxon>
        <taxon>Appendicularia</taxon>
        <taxon>Copelata</taxon>
        <taxon>Oikopleuridae</taxon>
        <taxon>Oikopleura</taxon>
    </lineage>
</organism>
<name>E4XLR4_OIKDI</name>
<dbReference type="AlphaFoldDB" id="E4XLR4"/>
<keyword evidence="1" id="KW-0175">Coiled coil</keyword>
<feature type="coiled-coil region" evidence="1">
    <location>
        <begin position="55"/>
        <end position="142"/>
    </location>
</feature>
<dbReference type="Proteomes" id="UP000011014">
    <property type="component" value="Unassembled WGS sequence"/>
</dbReference>
<dbReference type="OrthoDB" id="10437072at2759"/>
<evidence type="ECO:0000256" key="1">
    <source>
        <dbReference type="SAM" id="Coils"/>
    </source>
</evidence>
<dbReference type="EMBL" id="FN654676">
    <property type="protein sequence ID" value="CBY35786.1"/>
    <property type="molecule type" value="Genomic_DNA"/>
</dbReference>
<protein>
    <submittedName>
        <fullName evidence="2">Uncharacterized protein</fullName>
    </submittedName>
</protein>
<evidence type="ECO:0000313" key="2">
    <source>
        <dbReference type="EMBL" id="CBY19742.1"/>
    </source>
</evidence>
<evidence type="ECO:0000313" key="4">
    <source>
        <dbReference type="Proteomes" id="UP000001307"/>
    </source>
</evidence>
<accession>E4XLR4</accession>
<keyword evidence="4" id="KW-1185">Reference proteome</keyword>
<dbReference type="Proteomes" id="UP000001307">
    <property type="component" value="Unassembled WGS sequence"/>
</dbReference>
<reference evidence="2" key="1">
    <citation type="journal article" date="2010" name="Science">
        <title>Plasticity of animal genome architecture unmasked by rapid evolution of a pelagic tunicate.</title>
        <authorList>
            <person name="Denoeud F."/>
            <person name="Henriet S."/>
            <person name="Mungpakdee S."/>
            <person name="Aury J.M."/>
            <person name="Da Silva C."/>
            <person name="Brinkmann H."/>
            <person name="Mikhaleva J."/>
            <person name="Olsen L.C."/>
            <person name="Jubin C."/>
            <person name="Canestro C."/>
            <person name="Bouquet J.M."/>
            <person name="Danks G."/>
            <person name="Poulain J."/>
            <person name="Campsteijn C."/>
            <person name="Adamski M."/>
            <person name="Cross I."/>
            <person name="Yadetie F."/>
            <person name="Muffato M."/>
            <person name="Louis A."/>
            <person name="Butcher S."/>
            <person name="Tsagkogeorga G."/>
            <person name="Konrad A."/>
            <person name="Singh S."/>
            <person name="Jensen M.F."/>
            <person name="Cong E.H."/>
            <person name="Eikeseth-Otteraa H."/>
            <person name="Noel B."/>
            <person name="Anthouard V."/>
            <person name="Porcel B.M."/>
            <person name="Kachouri-Lafond R."/>
            <person name="Nishino A."/>
            <person name="Ugolini M."/>
            <person name="Chourrout P."/>
            <person name="Nishida H."/>
            <person name="Aasland R."/>
            <person name="Huzurbazar S."/>
            <person name="Westhof E."/>
            <person name="Delsuc F."/>
            <person name="Lehrach H."/>
            <person name="Reinhardt R."/>
            <person name="Weissenbach J."/>
            <person name="Roy S.W."/>
            <person name="Artiguenave F."/>
            <person name="Postlethwait J.H."/>
            <person name="Manak J.R."/>
            <person name="Thompson E.M."/>
            <person name="Jaillon O."/>
            <person name="Du Pasquier L."/>
            <person name="Boudinot P."/>
            <person name="Liberles D.A."/>
            <person name="Volff J.N."/>
            <person name="Philippe H."/>
            <person name="Lenhard B."/>
            <person name="Roest Crollius H."/>
            <person name="Wincker P."/>
            <person name="Chourrout D."/>
        </authorList>
    </citation>
    <scope>NUCLEOTIDE SEQUENCE [LARGE SCALE GENOMIC DNA]</scope>
</reference>